<proteinExistence type="inferred from homology"/>
<feature type="region of interest" description="Disordered" evidence="10">
    <location>
        <begin position="1"/>
        <end position="99"/>
    </location>
</feature>
<feature type="compositionally biased region" description="Polar residues" evidence="10">
    <location>
        <begin position="357"/>
        <end position="369"/>
    </location>
</feature>
<evidence type="ECO:0000313" key="12">
    <source>
        <dbReference type="EMBL" id="NXI44203.1"/>
    </source>
</evidence>
<dbReference type="EMBL" id="VWZX01007829">
    <property type="protein sequence ID" value="NXI44203.1"/>
    <property type="molecule type" value="Genomic_DNA"/>
</dbReference>
<comment type="function">
    <text evidence="5">Component of the CENPA-NAC (nucleosome-associated) complex, a complex that plays a central role in assembly of kinetochore proteins, mitotic progression and chromosome segregation. The CENPA-NAC complex recruits the CENPA-CAD (nucleosome distal) complex and may be involved in incorporation of newly synthesized CENPA into centromeres. CENPC recruits DNA methylation and DNMT3B to both centromeric and pericentromeric satellite repeats and regulates the histone code in these regions.</text>
</comment>
<evidence type="ECO:0000256" key="9">
    <source>
        <dbReference type="ARBA" id="ARBA00083562"/>
    </source>
</evidence>
<reference evidence="12 13" key="1">
    <citation type="submission" date="2019-09" db="EMBL/GenBank/DDBJ databases">
        <title>Bird 10,000 Genomes (B10K) Project - Family phase.</title>
        <authorList>
            <person name="Zhang G."/>
        </authorList>
    </citation>
    <scope>NUCLEOTIDE SEQUENCE [LARGE SCALE GENOMIC DNA]</scope>
    <source>
        <strain evidence="12">B10K-DU-001-62</strain>
        <tissue evidence="12">Muscle</tissue>
    </source>
</reference>
<dbReference type="PANTHER" id="PTHR16684:SF11">
    <property type="entry name" value="CENTROMERE PROTEIN C"/>
    <property type="match status" value="1"/>
</dbReference>
<evidence type="ECO:0000256" key="10">
    <source>
        <dbReference type="SAM" id="MobiDB-lite"/>
    </source>
</evidence>
<dbReference type="GO" id="GO:0051315">
    <property type="term" value="P:attachment of mitotic spindle microtubules to kinetochore"/>
    <property type="evidence" value="ECO:0007669"/>
    <property type="project" value="TreeGrafter"/>
</dbReference>
<keyword evidence="4" id="KW-0539">Nucleus</keyword>
<dbReference type="GO" id="GO:0051382">
    <property type="term" value="P:kinetochore assembly"/>
    <property type="evidence" value="ECO:0007669"/>
    <property type="project" value="InterPro"/>
</dbReference>
<dbReference type="PANTHER" id="PTHR16684">
    <property type="entry name" value="CENTROMERE PROTEIN C"/>
    <property type="match status" value="1"/>
</dbReference>
<evidence type="ECO:0000256" key="6">
    <source>
        <dbReference type="ARBA" id="ARBA00064952"/>
    </source>
</evidence>
<gene>
    <name evidence="12" type="primary">Cenpc</name>
    <name evidence="12" type="ORF">GALDEA_R06781</name>
</gene>
<dbReference type="GO" id="GO:0005634">
    <property type="term" value="C:nucleus"/>
    <property type="evidence" value="ECO:0007669"/>
    <property type="project" value="UniProtKB-SubCell"/>
</dbReference>
<evidence type="ECO:0000256" key="7">
    <source>
        <dbReference type="ARBA" id="ARBA00068530"/>
    </source>
</evidence>
<feature type="region of interest" description="Disordered" evidence="10">
    <location>
        <begin position="277"/>
        <end position="374"/>
    </location>
</feature>
<dbReference type="GO" id="GO:0005721">
    <property type="term" value="C:pericentric heterochromatin"/>
    <property type="evidence" value="ECO:0007669"/>
    <property type="project" value="UniProtKB-ARBA"/>
</dbReference>
<dbReference type="GO" id="GO:0000776">
    <property type="term" value="C:kinetochore"/>
    <property type="evidence" value="ECO:0007669"/>
    <property type="project" value="InterPro"/>
</dbReference>
<dbReference type="OrthoDB" id="1939643at2759"/>
<accession>A0A7K9T8V0</accession>
<feature type="compositionally biased region" description="Polar residues" evidence="10">
    <location>
        <begin position="295"/>
        <end position="305"/>
    </location>
</feature>
<dbReference type="Pfam" id="PF11699">
    <property type="entry name" value="CENP-C_C"/>
    <property type="match status" value="1"/>
</dbReference>
<evidence type="ECO:0000256" key="2">
    <source>
        <dbReference type="ARBA" id="ARBA00010291"/>
    </source>
</evidence>
<comment type="caution">
    <text evidence="12">The sequence shown here is derived from an EMBL/GenBank/DDBJ whole genome shotgun (WGS) entry which is preliminary data.</text>
</comment>
<dbReference type="GO" id="GO:0019237">
    <property type="term" value="F:centromeric DNA binding"/>
    <property type="evidence" value="ECO:0007669"/>
    <property type="project" value="InterPro"/>
</dbReference>
<evidence type="ECO:0000256" key="1">
    <source>
        <dbReference type="ARBA" id="ARBA00004123"/>
    </source>
</evidence>
<organism evidence="12 13">
    <name type="scientific">Galbula dea</name>
    <dbReference type="NCBI Taxonomy" id="1109041"/>
    <lineage>
        <taxon>Eukaryota</taxon>
        <taxon>Metazoa</taxon>
        <taxon>Chordata</taxon>
        <taxon>Craniata</taxon>
        <taxon>Vertebrata</taxon>
        <taxon>Euteleostomi</taxon>
        <taxon>Archelosauria</taxon>
        <taxon>Archosauria</taxon>
        <taxon>Dinosauria</taxon>
        <taxon>Saurischia</taxon>
        <taxon>Theropoda</taxon>
        <taxon>Coelurosauria</taxon>
        <taxon>Aves</taxon>
        <taxon>Neognathae</taxon>
        <taxon>Neoaves</taxon>
        <taxon>Telluraves</taxon>
        <taxon>Coraciimorphae</taxon>
        <taxon>Piciformes</taxon>
        <taxon>Galbulidae</taxon>
        <taxon>Galbula</taxon>
    </lineage>
</organism>
<feature type="non-terminal residue" evidence="12">
    <location>
        <position position="595"/>
    </location>
</feature>
<evidence type="ECO:0000256" key="8">
    <source>
        <dbReference type="ARBA" id="ARBA00082151"/>
    </source>
</evidence>
<evidence type="ECO:0000259" key="11">
    <source>
        <dbReference type="Pfam" id="PF11699"/>
    </source>
</evidence>
<dbReference type="Gene3D" id="2.60.120.10">
    <property type="entry name" value="Jelly Rolls"/>
    <property type="match status" value="1"/>
</dbReference>
<feature type="non-terminal residue" evidence="12">
    <location>
        <position position="1"/>
    </location>
</feature>
<dbReference type="InterPro" id="IPR014710">
    <property type="entry name" value="RmlC-like_jellyroll"/>
</dbReference>
<feature type="compositionally biased region" description="Basic and acidic residues" evidence="10">
    <location>
        <begin position="164"/>
        <end position="178"/>
    </location>
</feature>
<keyword evidence="13" id="KW-1185">Reference proteome</keyword>
<dbReference type="Proteomes" id="UP000566440">
    <property type="component" value="Unassembled WGS sequence"/>
</dbReference>
<sequence length="595" mass="66908">SEKKTTESKKGKNRKEQVEGVTKQKMDDMDVKVPGFRETPESDPVSKSEGKVLKSQRQNRTHTGKTKKEALRQGSPDQRKDMSWKPEPEELVLSQSVLETKTCDAEQCKTRVMPSEALPMPSAGHQQGQTVFPKKNLKSSKNLQSASEASQHLVHKKQTAKQKLARDRVPKRLAESPRKKLKKSGKKSSNKRPQLQREESSDSEPGEGEEPVKLNEVFTSPQREELQTLAIRKLTASEKPENVLRVLESLDGANSRILVEALQHIVDSVKNSEKKLLPAKSSGKMTKKVHRRTSESVFSNPENAESQTDSDSSSLQDMARKKQKLSDMKIKSNKRKRDRQHGPHGPVLQHTDKSTSRSKSCGQDNTSPAISEGLNSEVRALLSDNTTSHKIVMPSNTPNVRRTKRIRLRPLEYWRGERVNYTVTPSGNLVISGIVCPGTKPHRKIKQRKGGRKQKGDEKRTELPANLDHNLADTSKPTIVLDPATNEEVLLECVSTETGHSCFFKDETVEIYKNLNTPAFATGRLILKPLQEKGHQFVHMDTIAFYVIHGKIIVTLHKTLYYLTAGDFFYVPAGNGYNIRNLLDEESVLLFTQLK</sequence>
<keyword evidence="3" id="KW-0238">DNA-binding</keyword>
<comment type="subunit">
    <text evidence="6">Oligomer. Component of the CENPA-NAC complex, at least composed of CENPA, CENPC, CENPH, CENPM, CENPN, CENPT and CENPU. The CENPA-NAC complex interacts with the CENPA-CAD complex, composed of CENPI, CENPK, CENPL, CENPO, CENPP, CENPQ, CENPR and CENPS. Binds to DAXX. Interacts with DNMT3B. Interacts directly with CENPA. Identified in a centromere complex containing histones H2A, H2B and H4, and at least CENPA, CENPB, CENPC, CENPT, CENPN, HJURP, SUPT16H, SSRP1 and RSF1. Interacts with MEIKIN.</text>
</comment>
<feature type="region of interest" description="Disordered" evidence="10">
    <location>
        <begin position="440"/>
        <end position="463"/>
    </location>
</feature>
<evidence type="ECO:0000313" key="13">
    <source>
        <dbReference type="Proteomes" id="UP000566440"/>
    </source>
</evidence>
<comment type="similarity">
    <text evidence="2">Belongs to the CENP-C/MIF2 family.</text>
</comment>
<feature type="compositionally biased region" description="Basic and acidic residues" evidence="10">
    <location>
        <begin position="1"/>
        <end position="31"/>
    </location>
</feature>
<dbReference type="InterPro" id="IPR025974">
    <property type="entry name" value="Mif2/CENP-C_cupin"/>
</dbReference>
<evidence type="ECO:0000256" key="3">
    <source>
        <dbReference type="ARBA" id="ARBA00023125"/>
    </source>
</evidence>
<feature type="compositionally biased region" description="Basic and acidic residues" evidence="10">
    <location>
        <begin position="66"/>
        <end position="88"/>
    </location>
</feature>
<evidence type="ECO:0000256" key="5">
    <source>
        <dbReference type="ARBA" id="ARBA00053516"/>
    </source>
</evidence>
<feature type="compositionally biased region" description="Basic and acidic residues" evidence="10">
    <location>
        <begin position="318"/>
        <end position="330"/>
    </location>
</feature>
<evidence type="ECO:0000256" key="4">
    <source>
        <dbReference type="ARBA" id="ARBA00023242"/>
    </source>
</evidence>
<feature type="compositionally biased region" description="Basic and acidic residues" evidence="10">
    <location>
        <begin position="38"/>
        <end position="52"/>
    </location>
</feature>
<comment type="subcellular location">
    <subcellularLocation>
        <location evidence="1">Nucleus</location>
    </subcellularLocation>
</comment>
<dbReference type="InterPro" id="IPR011051">
    <property type="entry name" value="RmlC_Cupin_sf"/>
</dbReference>
<feature type="domain" description="Mif2/CENP-C cupin" evidence="11">
    <location>
        <begin position="511"/>
        <end position="593"/>
    </location>
</feature>
<name>A0A7K9T8V0_9PICI</name>
<dbReference type="InterPro" id="IPR028386">
    <property type="entry name" value="CENP-C/Mif2/cnp3"/>
</dbReference>
<protein>
    <recommendedName>
        <fullName evidence="7">Centromere protein C</fullName>
    </recommendedName>
    <alternativeName>
        <fullName evidence="8">Centromere autoantigen C</fullName>
    </alternativeName>
    <alternativeName>
        <fullName evidence="9">Centromere protein C 1</fullName>
    </alternativeName>
</protein>
<dbReference type="AlphaFoldDB" id="A0A7K9T8V0"/>
<feature type="region of interest" description="Disordered" evidence="10">
    <location>
        <begin position="112"/>
        <end position="225"/>
    </location>
</feature>
<dbReference type="GO" id="GO:0051455">
    <property type="term" value="P:spindle attachment to meiosis I kinetochore"/>
    <property type="evidence" value="ECO:0007669"/>
    <property type="project" value="TreeGrafter"/>
</dbReference>
<dbReference type="FunFam" id="2.60.120.10:FF:000033">
    <property type="entry name" value="Centromere protein C 1"/>
    <property type="match status" value="1"/>
</dbReference>
<feature type="compositionally biased region" description="Basic residues" evidence="10">
    <location>
        <begin position="179"/>
        <end position="190"/>
    </location>
</feature>
<dbReference type="SUPFAM" id="SSF51182">
    <property type="entry name" value="RmlC-like cupins"/>
    <property type="match status" value="1"/>
</dbReference>
<feature type="compositionally biased region" description="Low complexity" evidence="10">
    <location>
        <begin position="306"/>
        <end position="317"/>
    </location>
</feature>
<feature type="compositionally biased region" description="Basic residues" evidence="10">
    <location>
        <begin position="440"/>
        <end position="453"/>
    </location>
</feature>